<dbReference type="PANTHER" id="PTHR30572">
    <property type="entry name" value="MEMBRANE COMPONENT OF TRANSPORTER-RELATED"/>
    <property type="match status" value="1"/>
</dbReference>
<reference evidence="9 10" key="1">
    <citation type="submission" date="2021-10" db="EMBL/GenBank/DDBJ databases">
        <title>Anaerobic single-cell dispensing facilitates the cultivation of human gut bacteria.</title>
        <authorList>
            <person name="Afrizal A."/>
        </authorList>
    </citation>
    <scope>NUCLEOTIDE SEQUENCE [LARGE SCALE GENOMIC DNA]</scope>
    <source>
        <strain evidence="9 10">CLA-AA-H200</strain>
    </source>
</reference>
<dbReference type="Proteomes" id="UP001198151">
    <property type="component" value="Unassembled WGS sequence"/>
</dbReference>
<keyword evidence="3 7" id="KW-0812">Transmembrane</keyword>
<evidence type="ECO:0000256" key="5">
    <source>
        <dbReference type="ARBA" id="ARBA00023136"/>
    </source>
</evidence>
<dbReference type="Pfam" id="PF02687">
    <property type="entry name" value="FtsX"/>
    <property type="match status" value="2"/>
</dbReference>
<evidence type="ECO:0000259" key="8">
    <source>
        <dbReference type="Pfam" id="PF02687"/>
    </source>
</evidence>
<name>A0ABS8FSX7_9FIRM</name>
<feature type="transmembrane region" description="Helical" evidence="7">
    <location>
        <begin position="429"/>
        <end position="448"/>
    </location>
</feature>
<comment type="subcellular location">
    <subcellularLocation>
        <location evidence="1">Cell membrane</location>
        <topology evidence="1">Multi-pass membrane protein</topology>
    </subcellularLocation>
</comment>
<feature type="domain" description="ABC3 transporter permease C-terminal" evidence="8">
    <location>
        <begin position="727"/>
        <end position="839"/>
    </location>
</feature>
<feature type="transmembrane region" description="Helical" evidence="7">
    <location>
        <begin position="776"/>
        <end position="802"/>
    </location>
</feature>
<keyword evidence="4 7" id="KW-1133">Transmembrane helix</keyword>
<evidence type="ECO:0000256" key="3">
    <source>
        <dbReference type="ARBA" id="ARBA00022692"/>
    </source>
</evidence>
<gene>
    <name evidence="9" type="ORF">LKD70_01585</name>
</gene>
<dbReference type="EMBL" id="JAJEQX010000002">
    <property type="protein sequence ID" value="MCC2253145.1"/>
    <property type="molecule type" value="Genomic_DNA"/>
</dbReference>
<evidence type="ECO:0000256" key="6">
    <source>
        <dbReference type="ARBA" id="ARBA00038076"/>
    </source>
</evidence>
<feature type="transmembrane region" description="Helical" evidence="7">
    <location>
        <begin position="814"/>
        <end position="836"/>
    </location>
</feature>
<keyword evidence="5 7" id="KW-0472">Membrane</keyword>
<feature type="domain" description="ABC3 transporter permease C-terminal" evidence="8">
    <location>
        <begin position="270"/>
        <end position="388"/>
    </location>
</feature>
<comment type="caution">
    <text evidence="9">The sequence shown here is derived from an EMBL/GenBank/DDBJ whole genome shotgun (WGS) entry which is preliminary data.</text>
</comment>
<proteinExistence type="inferred from homology"/>
<accession>A0ABS8FSX7</accession>
<sequence>MKKEFQPVKTLNRRTFRKNRGRNIVAVLAILMTTIMFTTLFTLAQSMNRNMVEMMFRQSGYDAHVSFKSITEEEAESIRSHPDVQEVGESTVLGLAENTALSGMQTEIRWGSDSYASHSFAFPEEGRMPESADEIALDTRVLDRLGIPHKLGERVELSWRKDLNSDEMTTSTFTLCGYWTGNESSYAAMAWVSPDYAGEMTDGLAAPKDGQVLGTHMAQVTLNSDRDIESTMNRVLEDKGLENLEYGVNLAWLPETNTAAFEQSLPMYLGMILVFLAGYLIIYNIFQIGVTADVQFYGRLKTLGMTNRQIRKLIYGQANRLCLLGIPAGLILGWLLGVVLVPVLLGMMEGEHIVSANPVIFIGSALFTWLTVLISCLRPARMAGKVSPIEALRASDASTGGKKKRKRSQGSASVTSMAWANLGRNKKRTVTVICSLSLGLVLLCSFYAKNAAFDMDKYLEWLTIADFQLSDATHEDRTNGYDPQGTTLNDDLIEELSGAEGVTETGHQYSHQFLWQMDETTQDNFRQYYTEERLADWASYNEAQAASMEKNIQTGEISAVIFGLDGIPLDTITSETYIQSGEYDPEAFATGEYILAVGPATEPEYLTDPVLPAPSVGSTVTLEGKTYTVMAVVYPLSSVDGGASEIGTESSQELHFIIPSDTFREQWPDNTLRQFFLNAEDGAVPELQAMIDDYTESVDSSLPVTSRQTMAEQYEEETRSSAVMGNAISLIIALIGILNFINSMATAIVSRKREFAMIQSVGMTKRQLRQMLISEGLFYALITIIVSLVLSSIAISTVIRAMVEGGYSTYHFTLLPLAVCAPVLIVFAVIVPWFCFRNLERQSIVERLRME</sequence>
<comment type="similarity">
    <text evidence="6">Belongs to the ABC-4 integral membrane protein family.</text>
</comment>
<evidence type="ECO:0000313" key="9">
    <source>
        <dbReference type="EMBL" id="MCC2253145.1"/>
    </source>
</evidence>
<keyword evidence="10" id="KW-1185">Reference proteome</keyword>
<evidence type="ECO:0000256" key="4">
    <source>
        <dbReference type="ARBA" id="ARBA00022989"/>
    </source>
</evidence>
<feature type="transmembrane region" description="Helical" evidence="7">
    <location>
        <begin position="727"/>
        <end position="749"/>
    </location>
</feature>
<dbReference type="InterPro" id="IPR050250">
    <property type="entry name" value="Macrolide_Exporter_MacB"/>
</dbReference>
<evidence type="ECO:0000256" key="2">
    <source>
        <dbReference type="ARBA" id="ARBA00022475"/>
    </source>
</evidence>
<feature type="transmembrane region" description="Helical" evidence="7">
    <location>
        <begin position="265"/>
        <end position="286"/>
    </location>
</feature>
<feature type="transmembrane region" description="Helical" evidence="7">
    <location>
        <begin position="321"/>
        <end position="347"/>
    </location>
</feature>
<dbReference type="PANTHER" id="PTHR30572:SF4">
    <property type="entry name" value="ABC TRANSPORTER PERMEASE YTRF"/>
    <property type="match status" value="1"/>
</dbReference>
<dbReference type="RefSeq" id="WP_227706303.1">
    <property type="nucleotide sequence ID" value="NZ_JAJEQX010000002.1"/>
</dbReference>
<protein>
    <submittedName>
        <fullName evidence="9">ABC transporter permease</fullName>
    </submittedName>
</protein>
<organism evidence="9 10">
    <name type="scientific">Ruminococcus turbiniformis</name>
    <dbReference type="NCBI Taxonomy" id="2881258"/>
    <lineage>
        <taxon>Bacteria</taxon>
        <taxon>Bacillati</taxon>
        <taxon>Bacillota</taxon>
        <taxon>Clostridia</taxon>
        <taxon>Eubacteriales</taxon>
        <taxon>Oscillospiraceae</taxon>
        <taxon>Ruminococcus</taxon>
    </lineage>
</organism>
<evidence type="ECO:0000256" key="1">
    <source>
        <dbReference type="ARBA" id="ARBA00004651"/>
    </source>
</evidence>
<evidence type="ECO:0000313" key="10">
    <source>
        <dbReference type="Proteomes" id="UP001198151"/>
    </source>
</evidence>
<feature type="transmembrane region" description="Helical" evidence="7">
    <location>
        <begin position="359"/>
        <end position="377"/>
    </location>
</feature>
<feature type="transmembrane region" description="Helical" evidence="7">
    <location>
        <begin position="21"/>
        <end position="44"/>
    </location>
</feature>
<keyword evidence="2" id="KW-1003">Cell membrane</keyword>
<dbReference type="InterPro" id="IPR003838">
    <property type="entry name" value="ABC3_permease_C"/>
</dbReference>
<evidence type="ECO:0000256" key="7">
    <source>
        <dbReference type="SAM" id="Phobius"/>
    </source>
</evidence>